<evidence type="ECO:0000259" key="1">
    <source>
        <dbReference type="PROSITE" id="PS50943"/>
    </source>
</evidence>
<accession>A0ABW8SRI9</accession>
<name>A0ABW8SRI9_9CLOT</name>
<evidence type="ECO:0000313" key="2">
    <source>
        <dbReference type="EMBL" id="MFL0198554.1"/>
    </source>
</evidence>
<organism evidence="2 3">
    <name type="scientific">Candidatus Clostridium eludens</name>
    <dbReference type="NCBI Taxonomy" id="3381663"/>
    <lineage>
        <taxon>Bacteria</taxon>
        <taxon>Bacillati</taxon>
        <taxon>Bacillota</taxon>
        <taxon>Clostridia</taxon>
        <taxon>Eubacteriales</taxon>
        <taxon>Clostridiaceae</taxon>
        <taxon>Clostridium</taxon>
    </lineage>
</organism>
<keyword evidence="3" id="KW-1185">Reference proteome</keyword>
<dbReference type="SMART" id="SM00530">
    <property type="entry name" value="HTH_XRE"/>
    <property type="match status" value="1"/>
</dbReference>
<feature type="domain" description="HTH cro/C1-type" evidence="1">
    <location>
        <begin position="18"/>
        <end position="60"/>
    </location>
</feature>
<dbReference type="InterPro" id="IPR001387">
    <property type="entry name" value="Cro/C1-type_HTH"/>
</dbReference>
<gene>
    <name evidence="2" type="ORF">ACJDU8_23800</name>
</gene>
<dbReference type="Gene3D" id="1.10.260.40">
    <property type="entry name" value="lambda repressor-like DNA-binding domains"/>
    <property type="match status" value="1"/>
</dbReference>
<sequence>MKNRLKEIRMREYMMEPEEFANLIAVNIKSYYSYEKNFSRPTLAKALEIAQKLNKTIHDIWYLE</sequence>
<proteinExistence type="predicted"/>
<dbReference type="InterPro" id="IPR010982">
    <property type="entry name" value="Lambda_DNA-bd_dom_sf"/>
</dbReference>
<dbReference type="Pfam" id="PF01381">
    <property type="entry name" value="HTH_3"/>
    <property type="match status" value="1"/>
</dbReference>
<dbReference type="RefSeq" id="WP_406794664.1">
    <property type="nucleotide sequence ID" value="NZ_JBJHZX010000067.1"/>
</dbReference>
<comment type="caution">
    <text evidence="2">The sequence shown here is derived from an EMBL/GenBank/DDBJ whole genome shotgun (WGS) entry which is preliminary data.</text>
</comment>
<dbReference type="CDD" id="cd00093">
    <property type="entry name" value="HTH_XRE"/>
    <property type="match status" value="1"/>
</dbReference>
<evidence type="ECO:0000313" key="3">
    <source>
        <dbReference type="Proteomes" id="UP001623660"/>
    </source>
</evidence>
<protein>
    <submittedName>
        <fullName evidence="2">Helix-turn-helix transcriptional regulator</fullName>
    </submittedName>
</protein>
<reference evidence="2 3" key="1">
    <citation type="submission" date="2024-11" db="EMBL/GenBank/DDBJ databases">
        <authorList>
            <person name="Heng Y.C."/>
            <person name="Lim A.C.H."/>
            <person name="Lee J.K.Y."/>
            <person name="Kittelmann S."/>
        </authorList>
    </citation>
    <scope>NUCLEOTIDE SEQUENCE [LARGE SCALE GENOMIC DNA]</scope>
    <source>
        <strain evidence="2 3">WILCCON 0269</strain>
    </source>
</reference>
<dbReference type="EMBL" id="JBJHZX010000067">
    <property type="protein sequence ID" value="MFL0198554.1"/>
    <property type="molecule type" value="Genomic_DNA"/>
</dbReference>
<dbReference type="PROSITE" id="PS50943">
    <property type="entry name" value="HTH_CROC1"/>
    <property type="match status" value="1"/>
</dbReference>
<dbReference type="SUPFAM" id="SSF47413">
    <property type="entry name" value="lambda repressor-like DNA-binding domains"/>
    <property type="match status" value="1"/>
</dbReference>
<dbReference type="Proteomes" id="UP001623660">
    <property type="component" value="Unassembled WGS sequence"/>
</dbReference>